<dbReference type="PANTHER" id="PTHR30093">
    <property type="entry name" value="GENERAL SECRETION PATHWAY PROTEIN G"/>
    <property type="match status" value="1"/>
</dbReference>
<accession>A0ABT0U1X5</accession>
<dbReference type="PANTHER" id="PTHR30093:SF2">
    <property type="entry name" value="TYPE II SECRETION SYSTEM PROTEIN H"/>
    <property type="match status" value="1"/>
</dbReference>
<dbReference type="EMBL" id="JAMQBK010000025">
    <property type="protein sequence ID" value="MCM2370893.1"/>
    <property type="molecule type" value="Genomic_DNA"/>
</dbReference>
<sequence>MTRPRTVISVGALTLALTTLIAFPLSHRAAAQEPATVTTPITRYVPDDALATMILSPSSWFENPMIEMFPIEILRVQMSEQFGIDPFDIDEVKMVVALDPQTMQPLVGVVISLSAAPDYALLREAIDAAADPVQIDGHEAYVIDGPPGSVISQIDEQTLFVGTANYMRPMLNAENGTGELPSLLQTMTHQSGLTIAMVTEQVRPILSGVAMQGAGNLAPDLQPLAQIPGLTDAIKVHVDFGEGSGALRLALVGTDEVAAQRIESILIDSIVAARVLAIAEINRSLANSDQSQAMREATDRYANRMADMITKNLKPTLRGDEVAIEVESSVSVATTGVLVGLLLPAVQAARQAARRMSSSNNIKQIMLAMHNYHSAYRQLPKSAITDDDGKPLLSWRVAILPFIEEQALYQKFHLDEPWDSEHNLPLAKELPAVYQSPGVTLGPGMTVMQAVVGEDMGMRPLEKTAFRDFLDGLSNSALILEVNAEAAVIWSKPEDIEIDKANPLQHLGKLREGGFHIGMADGAVRFFTNSTGPEFFLRLLTRAGKETIDHDQW</sequence>
<reference evidence="2 3" key="1">
    <citation type="journal article" date="2022" name="Syst. Appl. Microbiol.">
        <title>Rhodopirellula aestuarii sp. nov., a novel member of the genus Rhodopirellula isolated from brackish sediments collected in the Tagus River estuary, Portugal.</title>
        <authorList>
            <person name="Vitorino I.R."/>
            <person name="Klimek D."/>
            <person name="Calusinska M."/>
            <person name="Lobo-da-Cunha A."/>
            <person name="Vasconcelos V."/>
            <person name="Lage O.M."/>
        </authorList>
    </citation>
    <scope>NUCLEOTIDE SEQUENCE [LARGE SCALE GENOMIC DNA]</scope>
    <source>
        <strain evidence="2 3">ICT_H3.1</strain>
    </source>
</reference>
<protein>
    <submittedName>
        <fullName evidence="2">DUF1559 domain-containing protein</fullName>
    </submittedName>
</protein>
<evidence type="ECO:0000313" key="3">
    <source>
        <dbReference type="Proteomes" id="UP001202961"/>
    </source>
</evidence>
<dbReference type="SUPFAM" id="SSF54523">
    <property type="entry name" value="Pili subunits"/>
    <property type="match status" value="1"/>
</dbReference>
<organism evidence="2 3">
    <name type="scientific">Aporhodopirellula aestuarii</name>
    <dbReference type="NCBI Taxonomy" id="2950107"/>
    <lineage>
        <taxon>Bacteria</taxon>
        <taxon>Pseudomonadati</taxon>
        <taxon>Planctomycetota</taxon>
        <taxon>Planctomycetia</taxon>
        <taxon>Pirellulales</taxon>
        <taxon>Pirellulaceae</taxon>
        <taxon>Aporhodopirellula</taxon>
    </lineage>
</organism>
<comment type="caution">
    <text evidence="2">The sequence shown here is derived from an EMBL/GenBank/DDBJ whole genome shotgun (WGS) entry which is preliminary data.</text>
</comment>
<dbReference type="InterPro" id="IPR011453">
    <property type="entry name" value="DUF1559"/>
</dbReference>
<dbReference type="InterPro" id="IPR045584">
    <property type="entry name" value="Pilin-like"/>
</dbReference>
<keyword evidence="3" id="KW-1185">Reference proteome</keyword>
<proteinExistence type="predicted"/>
<dbReference type="Pfam" id="PF07596">
    <property type="entry name" value="SBP_bac_10"/>
    <property type="match status" value="1"/>
</dbReference>
<evidence type="ECO:0000259" key="1">
    <source>
        <dbReference type="Pfam" id="PF07596"/>
    </source>
</evidence>
<gene>
    <name evidence="2" type="ORF">NB063_09765</name>
</gene>
<dbReference type="Proteomes" id="UP001202961">
    <property type="component" value="Unassembled WGS sequence"/>
</dbReference>
<feature type="domain" description="DUF1559" evidence="1">
    <location>
        <begin position="347"/>
        <end position="430"/>
    </location>
</feature>
<name>A0ABT0U1X5_9BACT</name>
<evidence type="ECO:0000313" key="2">
    <source>
        <dbReference type="EMBL" id="MCM2370893.1"/>
    </source>
</evidence>
<dbReference type="RefSeq" id="WP_250928537.1">
    <property type="nucleotide sequence ID" value="NZ_JAMQBK010000025.1"/>
</dbReference>